<sequence>MRELRLYVIDGDEPAARWRIVDRTALQVADGDVWVTVEGRLDDHWLRAGDSLTFEPGVRVWVSAGPRGATFAFGPHAAPAARVVHAWWRPLVAWRDGRRHAAASLPM</sequence>
<comment type="caution">
    <text evidence="1">The sequence shown here is derived from an EMBL/GenBank/DDBJ whole genome shotgun (WGS) entry which is preliminary data.</text>
</comment>
<protein>
    <recommendedName>
        <fullName evidence="2">DUF2917 domain-containing protein</fullName>
    </recommendedName>
</protein>
<dbReference type="SUPFAM" id="SSF51182">
    <property type="entry name" value="RmlC-like cupins"/>
    <property type="match status" value="1"/>
</dbReference>
<dbReference type="EMBL" id="JJOA01000038">
    <property type="protein sequence ID" value="KEA55744.1"/>
    <property type="molecule type" value="Genomic_DNA"/>
</dbReference>
<proteinExistence type="predicted"/>
<organism evidence="1">
    <name type="scientific">Burkholderia cenocepacia</name>
    <dbReference type="NCBI Taxonomy" id="95486"/>
    <lineage>
        <taxon>Bacteria</taxon>
        <taxon>Pseudomonadati</taxon>
        <taxon>Pseudomonadota</taxon>
        <taxon>Betaproteobacteria</taxon>
        <taxon>Burkholderiales</taxon>
        <taxon>Burkholderiaceae</taxon>
        <taxon>Burkholderia</taxon>
        <taxon>Burkholderia cepacia complex</taxon>
    </lineage>
</organism>
<dbReference type="OrthoDB" id="8720906at2"/>
<dbReference type="InterPro" id="IPR021317">
    <property type="entry name" value="DUF2917"/>
</dbReference>
<dbReference type="Pfam" id="PF11142">
    <property type="entry name" value="DUF2917"/>
    <property type="match status" value="1"/>
</dbReference>
<dbReference type="InterPro" id="IPR011051">
    <property type="entry name" value="RmlC_Cupin_sf"/>
</dbReference>
<reference evidence="1" key="1">
    <citation type="submission" date="2014-04" db="EMBL/GenBank/DDBJ databases">
        <title>In planta biocontrol of soil-borne Fusarium wilt of banana through a plant endophytic bacterium, Burkholderia cenocepacia 869T2.</title>
        <authorList>
            <person name="Ho Y.-N."/>
            <person name="Chiang H.-M."/>
            <person name="Chao C.-P."/>
            <person name="Su C.-C."/>
            <person name="Hsu H.-F."/>
            <person name="Guo C.-T."/>
            <person name="Hsieh J.-L."/>
            <person name="Huang C.-C."/>
        </authorList>
    </citation>
    <scope>NUCLEOTIDE SEQUENCE [LARGE SCALE GENOMIC DNA]</scope>
    <source>
        <strain evidence="1">869T2</strain>
    </source>
</reference>
<dbReference type="AlphaFoldDB" id="A0A071M484"/>
<evidence type="ECO:0000313" key="1">
    <source>
        <dbReference type="EMBL" id="KEA55744.1"/>
    </source>
</evidence>
<evidence type="ECO:0008006" key="2">
    <source>
        <dbReference type="Google" id="ProtNLM"/>
    </source>
</evidence>
<accession>A0A071M484</accession>
<gene>
    <name evidence="1" type="ORF">DT99_30925</name>
</gene>
<name>A0A071M484_9BURK</name>